<organism evidence="1 2">
    <name type="scientific">Phlebiopsis gigantea (strain 11061_1 CR5-6)</name>
    <name type="common">White-rot fungus</name>
    <name type="synonym">Peniophora gigantea</name>
    <dbReference type="NCBI Taxonomy" id="745531"/>
    <lineage>
        <taxon>Eukaryota</taxon>
        <taxon>Fungi</taxon>
        <taxon>Dikarya</taxon>
        <taxon>Basidiomycota</taxon>
        <taxon>Agaricomycotina</taxon>
        <taxon>Agaricomycetes</taxon>
        <taxon>Polyporales</taxon>
        <taxon>Phanerochaetaceae</taxon>
        <taxon>Phlebiopsis</taxon>
    </lineage>
</organism>
<keyword evidence="2" id="KW-1185">Reference proteome</keyword>
<protein>
    <submittedName>
        <fullName evidence="1">Uncharacterized protein</fullName>
    </submittedName>
</protein>
<dbReference type="EMBL" id="KN840460">
    <property type="protein sequence ID" value="KIP09912.1"/>
    <property type="molecule type" value="Genomic_DNA"/>
</dbReference>
<dbReference type="HOGENOM" id="CLU_903476_0_0_1"/>
<reference evidence="1 2" key="1">
    <citation type="journal article" date="2014" name="PLoS Genet.">
        <title>Analysis of the Phlebiopsis gigantea genome, transcriptome and secretome provides insight into its pioneer colonization strategies of wood.</title>
        <authorList>
            <person name="Hori C."/>
            <person name="Ishida T."/>
            <person name="Igarashi K."/>
            <person name="Samejima M."/>
            <person name="Suzuki H."/>
            <person name="Master E."/>
            <person name="Ferreira P."/>
            <person name="Ruiz-Duenas F.J."/>
            <person name="Held B."/>
            <person name="Canessa P."/>
            <person name="Larrondo L.F."/>
            <person name="Schmoll M."/>
            <person name="Druzhinina I.S."/>
            <person name="Kubicek C.P."/>
            <person name="Gaskell J.A."/>
            <person name="Kersten P."/>
            <person name="St John F."/>
            <person name="Glasner J."/>
            <person name="Sabat G."/>
            <person name="Splinter BonDurant S."/>
            <person name="Syed K."/>
            <person name="Yadav J."/>
            <person name="Mgbeahuruike A.C."/>
            <person name="Kovalchuk A."/>
            <person name="Asiegbu F.O."/>
            <person name="Lackner G."/>
            <person name="Hoffmeister D."/>
            <person name="Rencoret J."/>
            <person name="Gutierrez A."/>
            <person name="Sun H."/>
            <person name="Lindquist E."/>
            <person name="Barry K."/>
            <person name="Riley R."/>
            <person name="Grigoriev I.V."/>
            <person name="Henrissat B."/>
            <person name="Kues U."/>
            <person name="Berka R.M."/>
            <person name="Martinez A.T."/>
            <person name="Covert S.F."/>
            <person name="Blanchette R.A."/>
            <person name="Cullen D."/>
        </authorList>
    </citation>
    <scope>NUCLEOTIDE SEQUENCE [LARGE SCALE GENOMIC DNA]</scope>
    <source>
        <strain evidence="1 2">11061_1 CR5-6</strain>
    </source>
</reference>
<evidence type="ECO:0000313" key="1">
    <source>
        <dbReference type="EMBL" id="KIP09912.1"/>
    </source>
</evidence>
<proteinExistence type="predicted"/>
<accession>A0A0C3SBB3</accession>
<dbReference type="AlphaFoldDB" id="A0A0C3SBB3"/>
<name>A0A0C3SBB3_PHLG1</name>
<sequence length="308" mass="33390">MIETSFDQHAAALTAMVPDIAGQIQGQLLQIVSGTALQFHQLELQARSVEMVWGDLNRNVAVMQDSVTTLIAGASEASTRLAVHSSQAALAQQTQQDAIRSAAALASSLGELANRTREEMHAINATASAVREELVSAKANHAMFTPPWWTGWSDYGAAWLLQTVFGVDQPNQASFMHLPVVRIGSVFVRLACYLLRAGIASVMVCLTLHTLSLAVSMTPLNYFCDGKSSALLLLSLSRWLSTSIVPWNKMTRLSGTTGTFPLPPQMFALPPPRLAASLPPRAASATPLDNGPHRRRFSRIPERLLRPL</sequence>
<evidence type="ECO:0000313" key="2">
    <source>
        <dbReference type="Proteomes" id="UP000053257"/>
    </source>
</evidence>
<gene>
    <name evidence="1" type="ORF">PHLGIDRAFT_288230</name>
</gene>
<dbReference type="Proteomes" id="UP000053257">
    <property type="component" value="Unassembled WGS sequence"/>
</dbReference>